<dbReference type="EMBL" id="CP095076">
    <property type="protein sequence ID" value="UOR14125.1"/>
    <property type="molecule type" value="Genomic_DNA"/>
</dbReference>
<feature type="transmembrane region" description="Helical" evidence="6">
    <location>
        <begin position="128"/>
        <end position="150"/>
    </location>
</feature>
<evidence type="ECO:0000256" key="2">
    <source>
        <dbReference type="ARBA" id="ARBA00022692"/>
    </source>
</evidence>
<dbReference type="Pfam" id="PF05140">
    <property type="entry name" value="ResB"/>
    <property type="match status" value="2"/>
</dbReference>
<evidence type="ECO:0000313" key="9">
    <source>
        <dbReference type="Proteomes" id="UP000830326"/>
    </source>
</evidence>
<evidence type="ECO:0000256" key="6">
    <source>
        <dbReference type="SAM" id="Phobius"/>
    </source>
</evidence>
<gene>
    <name evidence="8" type="ORF">MUO15_21465</name>
</gene>
<feature type="domain" description="ResB-like" evidence="7">
    <location>
        <begin position="69"/>
        <end position="423"/>
    </location>
</feature>
<evidence type="ECO:0000256" key="5">
    <source>
        <dbReference type="ARBA" id="ARBA00023136"/>
    </source>
</evidence>
<feature type="domain" description="ResB-like" evidence="7">
    <location>
        <begin position="444"/>
        <end position="520"/>
    </location>
</feature>
<organism evidence="8 9">
    <name type="scientific">Halobacillus amylolyticus</name>
    <dbReference type="NCBI Taxonomy" id="2932259"/>
    <lineage>
        <taxon>Bacteria</taxon>
        <taxon>Bacillati</taxon>
        <taxon>Bacillota</taxon>
        <taxon>Bacilli</taxon>
        <taxon>Bacillales</taxon>
        <taxon>Bacillaceae</taxon>
        <taxon>Halobacillus</taxon>
    </lineage>
</organism>
<keyword evidence="5 6" id="KW-0472">Membrane</keyword>
<dbReference type="PANTHER" id="PTHR31566:SF0">
    <property type="entry name" value="CYTOCHROME C BIOGENESIS PROTEIN CCS1, CHLOROPLASTIC"/>
    <property type="match status" value="1"/>
</dbReference>
<comment type="subcellular location">
    <subcellularLocation>
        <location evidence="1">Membrane</location>
        <topology evidence="1">Multi-pass membrane protein</topology>
    </subcellularLocation>
</comment>
<sequence>MTNIKCECGHVNPEGTVLCEACGKPTVNQYTDGVDNQSLLNMRYDGSARRSQTYNRTIIDKVWNFFSSVKVGVWLIVLTLVASAVGTIFPQEMYIPPGVSASTHYADQYGLAGQIYYQLGFHNLYSSWWYMLLLAMIGISIVIASIDRFVPLYKTLRIQKPKRHDLFMKKQRIFGVTESSFIDGEKLKGNLKKRHFKIKEQDGHLLAEKNRFSRWGPYVNHIGLIIFLLGTLLRFIPALYVDDYIWVREGETAVINGTEGQYYIKNEKFILETYDEDDERFQEALQNNGGPVPKIYQTNAVIYKRTDPIVVGGNPELEKIKEDQIRVNHPIKFGGFALYQASYQLNEFKEMTFKIHDKNNEDSSYGQFTVNLAEPKSEYQLESGYRVVLDSYYPEYELQDGEPVSVSKYPKNPAFVFNVYPPGESEPEISFVGIGVNVDGTGENNYKIGLTDFDVRDVTGLTVRKDYTLPFIALGGAIFMIGVIQGMYWNHRRIWIKPKENGIWIAAHTNKNWFALRRDIERVIDGTGIESPKDQQEVDN</sequence>
<dbReference type="PANTHER" id="PTHR31566">
    <property type="entry name" value="CYTOCHROME C BIOGENESIS PROTEIN CCS1, CHLOROPLASTIC"/>
    <property type="match status" value="1"/>
</dbReference>
<keyword evidence="9" id="KW-1185">Reference proteome</keyword>
<geneLocation type="plasmid" evidence="8 9">
    <name>unnamed1</name>
</geneLocation>
<evidence type="ECO:0000256" key="3">
    <source>
        <dbReference type="ARBA" id="ARBA00022748"/>
    </source>
</evidence>
<proteinExistence type="predicted"/>
<feature type="transmembrane region" description="Helical" evidence="6">
    <location>
        <begin position="71"/>
        <end position="89"/>
    </location>
</feature>
<protein>
    <submittedName>
        <fullName evidence="8">Cytochrome c biogenesis protein ResB</fullName>
    </submittedName>
</protein>
<dbReference type="InterPro" id="IPR023494">
    <property type="entry name" value="Cyt_c_bgen_Ccs1/CcsB/ResB"/>
</dbReference>
<reference evidence="8" key="1">
    <citation type="submission" date="2022-04" db="EMBL/GenBank/DDBJ databases">
        <title>Halobacillus sp. isolated from saltern.</title>
        <authorList>
            <person name="Won M."/>
            <person name="Lee C.-M."/>
            <person name="Woen H.-Y."/>
            <person name="Kwon S.-W."/>
        </authorList>
    </citation>
    <scope>NUCLEOTIDE SEQUENCE</scope>
    <source>
        <strain evidence="8">SSHM10-5</strain>
        <plasmid evidence="8">unnamed1</plasmid>
    </source>
</reference>
<keyword evidence="2 6" id="KW-0812">Transmembrane</keyword>
<name>A0ABY4HGS3_9BACI</name>
<feature type="transmembrane region" description="Helical" evidence="6">
    <location>
        <begin position="467"/>
        <end position="489"/>
    </location>
</feature>
<evidence type="ECO:0000313" key="8">
    <source>
        <dbReference type="EMBL" id="UOR14125.1"/>
    </source>
</evidence>
<accession>A0ABY4HGS3</accession>
<evidence type="ECO:0000256" key="1">
    <source>
        <dbReference type="ARBA" id="ARBA00004141"/>
    </source>
</evidence>
<dbReference type="Proteomes" id="UP000830326">
    <property type="component" value="Plasmid unnamed1"/>
</dbReference>
<evidence type="ECO:0000256" key="4">
    <source>
        <dbReference type="ARBA" id="ARBA00022989"/>
    </source>
</evidence>
<dbReference type="InterPro" id="IPR007816">
    <property type="entry name" value="ResB-like_domain"/>
</dbReference>
<keyword evidence="3" id="KW-0201">Cytochrome c-type biogenesis</keyword>
<feature type="transmembrane region" description="Helical" evidence="6">
    <location>
        <begin position="218"/>
        <end position="240"/>
    </location>
</feature>
<dbReference type="RefSeq" id="WP_245036235.1">
    <property type="nucleotide sequence ID" value="NZ_CP095076.1"/>
</dbReference>
<keyword evidence="8" id="KW-0614">Plasmid</keyword>
<evidence type="ECO:0000259" key="7">
    <source>
        <dbReference type="Pfam" id="PF05140"/>
    </source>
</evidence>
<keyword evidence="4 6" id="KW-1133">Transmembrane helix</keyword>